<organism evidence="1">
    <name type="scientific">uncultured Caudovirales phage</name>
    <dbReference type="NCBI Taxonomy" id="2100421"/>
    <lineage>
        <taxon>Viruses</taxon>
        <taxon>Duplodnaviria</taxon>
        <taxon>Heunggongvirae</taxon>
        <taxon>Uroviricota</taxon>
        <taxon>Caudoviricetes</taxon>
        <taxon>Peduoviridae</taxon>
        <taxon>Maltschvirus</taxon>
        <taxon>Maltschvirus maltsch</taxon>
    </lineage>
</organism>
<name>A0A6J7X3C8_9CAUD</name>
<protein>
    <submittedName>
        <fullName evidence="1">Uncharacterized protein</fullName>
    </submittedName>
</protein>
<gene>
    <name evidence="1" type="ORF">UFOVP744_61</name>
</gene>
<reference evidence="1" key="1">
    <citation type="submission" date="2020-05" db="EMBL/GenBank/DDBJ databases">
        <authorList>
            <person name="Chiriac C."/>
            <person name="Salcher M."/>
            <person name="Ghai R."/>
            <person name="Kavagutti S V."/>
        </authorList>
    </citation>
    <scope>NUCLEOTIDE SEQUENCE</scope>
</reference>
<accession>A0A6J7X3C8</accession>
<dbReference type="EMBL" id="LR798338">
    <property type="protein sequence ID" value="CAB5224977.1"/>
    <property type="molecule type" value="Genomic_DNA"/>
</dbReference>
<evidence type="ECO:0000313" key="1">
    <source>
        <dbReference type="EMBL" id="CAB5224977.1"/>
    </source>
</evidence>
<sequence>MTTFETIKFELQLDVDVDFSNEDLYGLLDGNFENLFSDSEGSVTMYKYTLPERNNQHG</sequence>
<proteinExistence type="predicted"/>